<evidence type="ECO:0000259" key="2">
    <source>
        <dbReference type="Pfam" id="PF00005"/>
    </source>
</evidence>
<dbReference type="OrthoDB" id="9791546at2"/>
<dbReference type="GO" id="GO:0016887">
    <property type="term" value="F:ATP hydrolysis activity"/>
    <property type="evidence" value="ECO:0007669"/>
    <property type="project" value="InterPro"/>
</dbReference>
<gene>
    <name evidence="3" type="ORF">KP014_02225</name>
    <name evidence="4" type="ORF">SAMN04487895_102366</name>
</gene>
<dbReference type="Gene3D" id="3.40.50.300">
    <property type="entry name" value="P-loop containing nucleotide triphosphate hydrolases"/>
    <property type="match status" value="1"/>
</dbReference>
<evidence type="ECO:0000313" key="6">
    <source>
        <dbReference type="Proteomes" id="UP000683429"/>
    </source>
</evidence>
<dbReference type="STRING" id="1333845.SAMN04487895_102366"/>
<dbReference type="Pfam" id="PF00005">
    <property type="entry name" value="ABC_tran"/>
    <property type="match status" value="1"/>
</dbReference>
<feature type="domain" description="ABC transporter" evidence="2">
    <location>
        <begin position="28"/>
        <end position="90"/>
    </location>
</feature>
<evidence type="ECO:0000313" key="5">
    <source>
        <dbReference type="Proteomes" id="UP000198809"/>
    </source>
</evidence>
<dbReference type="InterPro" id="IPR027417">
    <property type="entry name" value="P-loop_NTPase"/>
</dbReference>
<dbReference type="InterPro" id="IPR003439">
    <property type="entry name" value="ABC_transporter-like_ATP-bd"/>
</dbReference>
<dbReference type="SUPFAM" id="SSF52540">
    <property type="entry name" value="P-loop containing nucleoside triphosphate hydrolases"/>
    <property type="match status" value="1"/>
</dbReference>
<dbReference type="Proteomes" id="UP000198809">
    <property type="component" value="Unassembled WGS sequence"/>
</dbReference>
<dbReference type="GO" id="GO:0005524">
    <property type="term" value="F:ATP binding"/>
    <property type="evidence" value="ECO:0007669"/>
    <property type="project" value="UniProtKB-KW"/>
</dbReference>
<evidence type="ECO:0000313" key="3">
    <source>
        <dbReference type="EMBL" id="QWU16111.1"/>
    </source>
</evidence>
<dbReference type="EMBL" id="CP076607">
    <property type="protein sequence ID" value="QWU16111.1"/>
    <property type="molecule type" value="Genomic_DNA"/>
</dbReference>
<dbReference type="EMBL" id="FODH01000002">
    <property type="protein sequence ID" value="SEN72901.1"/>
    <property type="molecule type" value="Genomic_DNA"/>
</dbReference>
<keyword evidence="3" id="KW-0547">Nucleotide-binding</keyword>
<dbReference type="AlphaFoldDB" id="A0A1H8IWS8"/>
<accession>A0A1H8IWS8</accession>
<organism evidence="4 5">
    <name type="scientific">Paenibacillus sophorae</name>
    <dbReference type="NCBI Taxonomy" id="1333845"/>
    <lineage>
        <taxon>Bacteria</taxon>
        <taxon>Bacillati</taxon>
        <taxon>Bacillota</taxon>
        <taxon>Bacilli</taxon>
        <taxon>Bacillales</taxon>
        <taxon>Paenibacillaceae</taxon>
        <taxon>Paenibacillus</taxon>
    </lineage>
</organism>
<reference evidence="3 6" key="2">
    <citation type="submission" date="2021-06" db="EMBL/GenBank/DDBJ databases">
        <title>Whole genome sequence of Paenibacillus sophorae DSM23020 for comparative genomics.</title>
        <authorList>
            <person name="Kim M.-J."/>
            <person name="Lee G."/>
            <person name="Shin J.-H."/>
        </authorList>
    </citation>
    <scope>NUCLEOTIDE SEQUENCE [LARGE SCALE GENOMIC DNA]</scope>
    <source>
        <strain evidence="3 6">DSM 23020</strain>
    </source>
</reference>
<dbReference type="Proteomes" id="UP000683429">
    <property type="component" value="Chromosome"/>
</dbReference>
<sequence>MPGSLATVILIRTKQKRPFPETASLLSVLMGPSGSGKTTLLNILSGTDTEYIGNIEIAEADISKMSMNELALFRRRQMGFVLQDYNLLDSLLRPLLELDVAVVGSQGCYNSDHPVVFQDGHGR</sequence>
<protein>
    <submittedName>
        <fullName evidence="4">ABC transporter</fullName>
    </submittedName>
    <submittedName>
        <fullName evidence="3">ATP-binding cassette domain-containing protein</fullName>
    </submittedName>
</protein>
<keyword evidence="6" id="KW-1185">Reference proteome</keyword>
<comment type="similarity">
    <text evidence="1">Belongs to the ABC transporter superfamily.</text>
</comment>
<reference evidence="4 5" key="1">
    <citation type="submission" date="2016-10" db="EMBL/GenBank/DDBJ databases">
        <authorList>
            <person name="de Groot N.N."/>
        </authorList>
    </citation>
    <scope>NUCLEOTIDE SEQUENCE [LARGE SCALE GENOMIC DNA]</scope>
    <source>
        <strain evidence="4 5">CGMCC 1.10238</strain>
    </source>
</reference>
<dbReference type="PANTHER" id="PTHR42798:SF7">
    <property type="entry name" value="ALPHA-D-RIBOSE 1-METHYLPHOSPHONATE 5-TRIPHOSPHATE SYNTHASE SUBUNIT PHNL"/>
    <property type="match status" value="1"/>
</dbReference>
<proteinExistence type="inferred from homology"/>
<evidence type="ECO:0000256" key="1">
    <source>
        <dbReference type="ARBA" id="ARBA00005417"/>
    </source>
</evidence>
<name>A0A1H8IWS8_9BACL</name>
<evidence type="ECO:0000313" key="4">
    <source>
        <dbReference type="EMBL" id="SEN72901.1"/>
    </source>
</evidence>
<dbReference type="PANTHER" id="PTHR42798">
    <property type="entry name" value="LIPOPROTEIN-RELEASING SYSTEM ATP-BINDING PROTEIN LOLD"/>
    <property type="match status" value="1"/>
</dbReference>
<keyword evidence="3" id="KW-0067">ATP-binding</keyword>